<sequence length="208" mass="22500">MDFDFDAFYTERNRRLTIPDEDIQAYVKRVRTSSARSQELFPFLYNDAPQARVPSGSAPISSSSQIDVEDMQSFGNVPPHHTRRSGSPEIPADVYGVISCSAEYSKPLPSSITPLANVAGGIIQATDHISRGCGADPTTSIHPQPTCMNMNGVLDGATSTKQSNEDDISNAVDAPGKSSSPFLRHSIDDRCVDLSLLALSSIFRLVSH</sequence>
<name>A0A0C2WRM1_AMAMK</name>
<dbReference type="InParanoid" id="A0A0C2WRM1"/>
<protein>
    <submittedName>
        <fullName evidence="2">Uncharacterized protein</fullName>
    </submittedName>
</protein>
<evidence type="ECO:0000313" key="2">
    <source>
        <dbReference type="EMBL" id="KIL64317.1"/>
    </source>
</evidence>
<dbReference type="HOGENOM" id="CLU_1320576_0_0_1"/>
<evidence type="ECO:0000256" key="1">
    <source>
        <dbReference type="SAM" id="MobiDB-lite"/>
    </source>
</evidence>
<dbReference type="Proteomes" id="UP000054549">
    <property type="component" value="Unassembled WGS sequence"/>
</dbReference>
<proteinExistence type="predicted"/>
<evidence type="ECO:0000313" key="3">
    <source>
        <dbReference type="Proteomes" id="UP000054549"/>
    </source>
</evidence>
<organism evidence="2 3">
    <name type="scientific">Amanita muscaria (strain Koide BX008)</name>
    <dbReference type="NCBI Taxonomy" id="946122"/>
    <lineage>
        <taxon>Eukaryota</taxon>
        <taxon>Fungi</taxon>
        <taxon>Dikarya</taxon>
        <taxon>Basidiomycota</taxon>
        <taxon>Agaricomycotina</taxon>
        <taxon>Agaricomycetes</taxon>
        <taxon>Agaricomycetidae</taxon>
        <taxon>Agaricales</taxon>
        <taxon>Pluteineae</taxon>
        <taxon>Amanitaceae</taxon>
        <taxon>Amanita</taxon>
    </lineage>
</organism>
<gene>
    <name evidence="2" type="ORF">M378DRAFT_593063</name>
</gene>
<reference evidence="2 3" key="1">
    <citation type="submission" date="2014-04" db="EMBL/GenBank/DDBJ databases">
        <title>Evolutionary Origins and Diversification of the Mycorrhizal Mutualists.</title>
        <authorList>
            <consortium name="DOE Joint Genome Institute"/>
            <consortium name="Mycorrhizal Genomics Consortium"/>
            <person name="Kohler A."/>
            <person name="Kuo A."/>
            <person name="Nagy L.G."/>
            <person name="Floudas D."/>
            <person name="Copeland A."/>
            <person name="Barry K.W."/>
            <person name="Cichocki N."/>
            <person name="Veneault-Fourrey C."/>
            <person name="LaButti K."/>
            <person name="Lindquist E.A."/>
            <person name="Lipzen A."/>
            <person name="Lundell T."/>
            <person name="Morin E."/>
            <person name="Murat C."/>
            <person name="Riley R."/>
            <person name="Ohm R."/>
            <person name="Sun H."/>
            <person name="Tunlid A."/>
            <person name="Henrissat B."/>
            <person name="Grigoriev I.V."/>
            <person name="Hibbett D.S."/>
            <person name="Martin F."/>
        </authorList>
    </citation>
    <scope>NUCLEOTIDE SEQUENCE [LARGE SCALE GENOMIC DNA]</scope>
    <source>
        <strain evidence="2 3">Koide BX008</strain>
    </source>
</reference>
<keyword evidence="3" id="KW-1185">Reference proteome</keyword>
<feature type="region of interest" description="Disordered" evidence="1">
    <location>
        <begin position="156"/>
        <end position="179"/>
    </location>
</feature>
<accession>A0A0C2WRM1</accession>
<dbReference type="EMBL" id="KN818250">
    <property type="protein sequence ID" value="KIL64317.1"/>
    <property type="molecule type" value="Genomic_DNA"/>
</dbReference>
<dbReference type="AlphaFoldDB" id="A0A0C2WRM1"/>